<protein>
    <submittedName>
        <fullName evidence="1">HEAT repeat domain-containing protein</fullName>
    </submittedName>
</protein>
<reference evidence="1 2" key="1">
    <citation type="submission" date="2024-04" db="EMBL/GenBank/DDBJ databases">
        <title>Isolation of an actinomycete strain from pig manure.</title>
        <authorList>
            <person name="Gong T."/>
            <person name="Yu Z."/>
            <person name="An M."/>
            <person name="Wei C."/>
            <person name="Yang W."/>
            <person name="Liu L."/>
        </authorList>
    </citation>
    <scope>NUCLEOTIDE SEQUENCE [LARGE SCALE GENOMIC DNA]</scope>
    <source>
        <strain evidence="1 2">ZF39</strain>
    </source>
</reference>
<evidence type="ECO:0000313" key="2">
    <source>
        <dbReference type="Proteomes" id="UP001442841"/>
    </source>
</evidence>
<dbReference type="SUPFAM" id="SSF48371">
    <property type="entry name" value="ARM repeat"/>
    <property type="match status" value="1"/>
</dbReference>
<dbReference type="InterPro" id="IPR016024">
    <property type="entry name" value="ARM-type_fold"/>
</dbReference>
<evidence type="ECO:0000313" key="1">
    <source>
        <dbReference type="EMBL" id="XAN06758.1"/>
    </source>
</evidence>
<dbReference type="RefSeq" id="WP_425308187.1">
    <property type="nucleotide sequence ID" value="NZ_CP154795.1"/>
</dbReference>
<proteinExistence type="predicted"/>
<sequence>MTDPEHPDADDHADRLDRVRALLDDNDPSIRLRTVMAMGARPHPDWLEPLIARCGIEPDFGVRDTLSWALLHLPKELTLPRLQRELGSFNPQARSQALHTLSKIGDPRAWEWITTEMVRDRDDEVALTAWRAAAALAPEDARASLAEEFTRQLGRGDSRLQQGLTRAFRVLDEASLPALDRAANEDPATAAAIHARATAMLIRDPELTVAVAFERAAKPAQADPEEGQAGSDS</sequence>
<name>A0ABZ3FL45_9ACTN</name>
<accession>A0ABZ3FL45</accession>
<dbReference type="Proteomes" id="UP001442841">
    <property type="component" value="Chromosome"/>
</dbReference>
<gene>
    <name evidence="1" type="ORF">AADG42_05355</name>
</gene>
<organism evidence="1 2">
    <name type="scientific">Ammonicoccus fulvus</name>
    <dbReference type="NCBI Taxonomy" id="3138240"/>
    <lineage>
        <taxon>Bacteria</taxon>
        <taxon>Bacillati</taxon>
        <taxon>Actinomycetota</taxon>
        <taxon>Actinomycetes</taxon>
        <taxon>Propionibacteriales</taxon>
        <taxon>Propionibacteriaceae</taxon>
        <taxon>Ammonicoccus</taxon>
    </lineage>
</organism>
<keyword evidence="2" id="KW-1185">Reference proteome</keyword>
<dbReference type="EMBL" id="CP154795">
    <property type="protein sequence ID" value="XAN06758.1"/>
    <property type="molecule type" value="Genomic_DNA"/>
</dbReference>
<dbReference type="Gene3D" id="1.25.10.10">
    <property type="entry name" value="Leucine-rich Repeat Variant"/>
    <property type="match status" value="1"/>
</dbReference>
<dbReference type="InterPro" id="IPR011989">
    <property type="entry name" value="ARM-like"/>
</dbReference>